<gene>
    <name evidence="1" type="ORF">MRB53_023334</name>
</gene>
<reference evidence="1 2" key="1">
    <citation type="journal article" date="2022" name="Hortic Res">
        <title>A haplotype resolved chromosomal level avocado genome allows analysis of novel avocado genes.</title>
        <authorList>
            <person name="Nath O."/>
            <person name="Fletcher S.J."/>
            <person name="Hayward A."/>
            <person name="Shaw L.M."/>
            <person name="Masouleh A.K."/>
            <person name="Furtado A."/>
            <person name="Henry R.J."/>
            <person name="Mitter N."/>
        </authorList>
    </citation>
    <scope>NUCLEOTIDE SEQUENCE [LARGE SCALE GENOMIC DNA]</scope>
    <source>
        <strain evidence="2">cv. Hass</strain>
    </source>
</reference>
<dbReference type="Proteomes" id="UP001234297">
    <property type="component" value="Chromosome 7"/>
</dbReference>
<name>A0ACC2L948_PERAE</name>
<proteinExistence type="predicted"/>
<protein>
    <submittedName>
        <fullName evidence="1">Uncharacterized protein</fullName>
    </submittedName>
</protein>
<accession>A0ACC2L948</accession>
<sequence length="305" mass="32907">MRGEAAVRWIAGAAANGPNSSPSLLALTNPTALAQENNPSWPYVQPHPSLARQGSHSLWWRRVVAEEQGAAKGATSYSDMEDVLTEQPPPSRFFLEDLNNFAPPSPPLPSPFLLLSNPNPNPNLLIISISPPSLSLLHHISPKTLIGTLILPEIPLSGNPLLPSPRHRSFNLFSLPASPSTLLAAVQYPVSGERSHAVAKTLLDELRPERVVVFDSIQRLNFRGRLSTDEAVAFKIETSRQRSEGSVLKGVDYFPSGSVIDGLAAAILARCQVKKIKGTLCVSWPDSGSCNFVKILHNIASALVS</sequence>
<evidence type="ECO:0000313" key="2">
    <source>
        <dbReference type="Proteomes" id="UP001234297"/>
    </source>
</evidence>
<comment type="caution">
    <text evidence="1">The sequence shown here is derived from an EMBL/GenBank/DDBJ whole genome shotgun (WGS) entry which is preliminary data.</text>
</comment>
<organism evidence="1 2">
    <name type="scientific">Persea americana</name>
    <name type="common">Avocado</name>
    <dbReference type="NCBI Taxonomy" id="3435"/>
    <lineage>
        <taxon>Eukaryota</taxon>
        <taxon>Viridiplantae</taxon>
        <taxon>Streptophyta</taxon>
        <taxon>Embryophyta</taxon>
        <taxon>Tracheophyta</taxon>
        <taxon>Spermatophyta</taxon>
        <taxon>Magnoliopsida</taxon>
        <taxon>Magnoliidae</taxon>
        <taxon>Laurales</taxon>
        <taxon>Lauraceae</taxon>
        <taxon>Persea</taxon>
    </lineage>
</organism>
<keyword evidence="2" id="KW-1185">Reference proteome</keyword>
<dbReference type="EMBL" id="CM056815">
    <property type="protein sequence ID" value="KAJ8630011.1"/>
    <property type="molecule type" value="Genomic_DNA"/>
</dbReference>
<evidence type="ECO:0000313" key="1">
    <source>
        <dbReference type="EMBL" id="KAJ8630011.1"/>
    </source>
</evidence>